<evidence type="ECO:0000313" key="1">
    <source>
        <dbReference type="EMBL" id="KCZ71382.1"/>
    </source>
</evidence>
<reference evidence="1 2" key="1">
    <citation type="journal article" date="2013" name="Nature">
        <title>Anaerobic oxidation of methane coupled to nitrate reduction in a novel archaeal lineage.</title>
        <authorList>
            <person name="Haroon M.F."/>
            <person name="Hu S."/>
            <person name="Shi Y."/>
            <person name="Imelfort M."/>
            <person name="Keller J."/>
            <person name="Hugenholtz P."/>
            <person name="Yuan Z."/>
            <person name="Tyson G.W."/>
        </authorList>
    </citation>
    <scope>NUCLEOTIDE SEQUENCE [LARGE SCALE GENOMIC DNA]</scope>
    <source>
        <strain evidence="1 2">ANME-2d</strain>
    </source>
</reference>
<dbReference type="Proteomes" id="UP000027153">
    <property type="component" value="Unassembled WGS sequence"/>
</dbReference>
<name>A0A062V202_9EURY</name>
<accession>A0A062V202</accession>
<keyword evidence="2" id="KW-1185">Reference proteome</keyword>
<dbReference type="RefSeq" id="WP_048091299.1">
    <property type="nucleotide sequence ID" value="NZ_JMIY01000005.1"/>
</dbReference>
<dbReference type="OrthoDB" id="7531at2157"/>
<gene>
    <name evidence="1" type="ORF">ANME2D_02109</name>
</gene>
<organism evidence="1 2">
    <name type="scientific">Candidatus Methanoperedens nitratireducens</name>
    <dbReference type="NCBI Taxonomy" id="1392998"/>
    <lineage>
        <taxon>Archaea</taxon>
        <taxon>Methanobacteriati</taxon>
        <taxon>Methanobacteriota</taxon>
        <taxon>Stenosarchaea group</taxon>
        <taxon>Methanomicrobia</taxon>
        <taxon>Methanosarcinales</taxon>
        <taxon>ANME-2 cluster</taxon>
        <taxon>Candidatus Methanoperedentaceae</taxon>
        <taxon>Candidatus Methanoperedens</taxon>
    </lineage>
</organism>
<comment type="caution">
    <text evidence="1">The sequence shown here is derived from an EMBL/GenBank/DDBJ whole genome shotgun (WGS) entry which is preliminary data.</text>
</comment>
<proteinExistence type="predicted"/>
<dbReference type="EMBL" id="JMIY01000005">
    <property type="protein sequence ID" value="KCZ71382.1"/>
    <property type="molecule type" value="Genomic_DNA"/>
</dbReference>
<evidence type="ECO:0000313" key="2">
    <source>
        <dbReference type="Proteomes" id="UP000027153"/>
    </source>
</evidence>
<protein>
    <submittedName>
        <fullName evidence="1">Uncharacterized protein</fullName>
    </submittedName>
</protein>
<sequence length="69" mass="7752">MSQVISKDGTSIAYDKTDKGLAVILVDGTMCYRQHWEDEAGAMPERNAFADRMNNIPKFAISKTLEELE</sequence>
<dbReference type="AlphaFoldDB" id="A0A062V202"/>